<organism evidence="1 2">
    <name type="scientific">Streptomyces hoynatensis</name>
    <dbReference type="NCBI Taxonomy" id="1141874"/>
    <lineage>
        <taxon>Bacteria</taxon>
        <taxon>Bacillati</taxon>
        <taxon>Actinomycetota</taxon>
        <taxon>Actinomycetes</taxon>
        <taxon>Kitasatosporales</taxon>
        <taxon>Streptomycetaceae</taxon>
        <taxon>Streptomyces</taxon>
    </lineage>
</organism>
<name>A0A3A9YSE2_9ACTN</name>
<dbReference type="AlphaFoldDB" id="A0A3A9YSE2"/>
<reference evidence="1 2" key="1">
    <citation type="journal article" date="2014" name="Int. J. Syst. Evol. Microbiol.">
        <title>Streptomyces hoynatensis sp. nov., isolated from deep marine sediment.</title>
        <authorList>
            <person name="Veyisoglu A."/>
            <person name="Sahin N."/>
        </authorList>
    </citation>
    <scope>NUCLEOTIDE SEQUENCE [LARGE SCALE GENOMIC DNA]</scope>
    <source>
        <strain evidence="1 2">KCTC 29097</strain>
    </source>
</reference>
<protein>
    <submittedName>
        <fullName evidence="1">Uncharacterized protein</fullName>
    </submittedName>
</protein>
<gene>
    <name evidence="1" type="ORF">D7294_25330</name>
</gene>
<keyword evidence="2" id="KW-1185">Reference proteome</keyword>
<comment type="caution">
    <text evidence="1">The sequence shown here is derived from an EMBL/GenBank/DDBJ whole genome shotgun (WGS) entry which is preliminary data.</text>
</comment>
<sequence>MPSFVLRSFTRRTSLRLVGTVVCLILGTGLLGGAAAGAWLNGDAEPSAAEVAYDAGRELWRNLPVDRLFPPEVSAEEAGPGGADRRWVRVAVAPDSACGDDAFDPLLARVLGAVGCHRLVRATYVDETESSVITVGLMFAQGDAGDMAALHDRFADEDLGTRADLMPRTYPAPGTPAEDFGDAQRASWTIRVLEELPVVVYSVSGFADGRTVEDPQPAAEATAEGEEGTVALSGLGHDARGLAERIGDGLRAAARERRQDR</sequence>
<evidence type="ECO:0000313" key="1">
    <source>
        <dbReference type="EMBL" id="RKN38166.1"/>
    </source>
</evidence>
<proteinExistence type="predicted"/>
<dbReference type="EMBL" id="RBAL01000019">
    <property type="protein sequence ID" value="RKN38166.1"/>
    <property type="molecule type" value="Genomic_DNA"/>
</dbReference>
<evidence type="ECO:0000313" key="2">
    <source>
        <dbReference type="Proteomes" id="UP000272474"/>
    </source>
</evidence>
<dbReference type="Proteomes" id="UP000272474">
    <property type="component" value="Unassembled WGS sequence"/>
</dbReference>
<accession>A0A3A9YSE2</accession>